<dbReference type="InterPro" id="IPR000836">
    <property type="entry name" value="PRTase_dom"/>
</dbReference>
<evidence type="ECO:0000259" key="2">
    <source>
        <dbReference type="Pfam" id="PF00156"/>
    </source>
</evidence>
<dbReference type="CDD" id="cd06223">
    <property type="entry name" value="PRTases_typeI"/>
    <property type="match status" value="1"/>
</dbReference>
<evidence type="ECO:0000259" key="3">
    <source>
        <dbReference type="Pfam" id="PF18912"/>
    </source>
</evidence>
<evidence type="ECO:0000313" key="4">
    <source>
        <dbReference type="EMBL" id="PWG03596.1"/>
    </source>
</evidence>
<proteinExistence type="inferred from homology"/>
<feature type="domain" description="Double zinc ribbon" evidence="3">
    <location>
        <begin position="15"/>
        <end position="74"/>
    </location>
</feature>
<comment type="caution">
    <text evidence="4">The sequence shown here is derived from an EMBL/GenBank/DDBJ whole genome shotgun (WGS) entry which is preliminary data.</text>
</comment>
<dbReference type="Proteomes" id="UP000245916">
    <property type="component" value="Unassembled WGS sequence"/>
</dbReference>
<gene>
    <name evidence="4" type="ORF">DF286_12465</name>
</gene>
<dbReference type="Pfam" id="PF00156">
    <property type="entry name" value="Pribosyltran"/>
    <property type="match status" value="1"/>
</dbReference>
<dbReference type="Gene3D" id="3.40.50.2020">
    <property type="match status" value="1"/>
</dbReference>
<comment type="similarity">
    <text evidence="1">Belongs to the ComF/GntX family.</text>
</comment>
<organism evidence="4 5">
    <name type="scientific">Allosphingosinicella humi</name>
    <dbReference type="NCBI Taxonomy" id="2068657"/>
    <lineage>
        <taxon>Bacteria</taxon>
        <taxon>Pseudomonadati</taxon>
        <taxon>Pseudomonadota</taxon>
        <taxon>Alphaproteobacteria</taxon>
        <taxon>Sphingomonadales</taxon>
        <taxon>Sphingomonadaceae</taxon>
        <taxon>Allosphingosinicella</taxon>
    </lineage>
</organism>
<dbReference type="AlphaFoldDB" id="A0A2U2J5I5"/>
<dbReference type="Pfam" id="PF18912">
    <property type="entry name" value="DZR_2"/>
    <property type="match status" value="1"/>
</dbReference>
<dbReference type="InterPro" id="IPR051910">
    <property type="entry name" value="ComF/GntX_DNA_util-trans"/>
</dbReference>
<dbReference type="OrthoDB" id="9779910at2"/>
<evidence type="ECO:0000313" key="5">
    <source>
        <dbReference type="Proteomes" id="UP000245916"/>
    </source>
</evidence>
<reference evidence="4 5" key="1">
    <citation type="submission" date="2018-05" db="EMBL/GenBank/DDBJ databases">
        <title>Genome of Sphingosinicella humi QZX222.</title>
        <authorList>
            <person name="Qiao Z."/>
            <person name="Wang G."/>
        </authorList>
    </citation>
    <scope>NUCLEOTIDE SEQUENCE [LARGE SCALE GENOMIC DNA]</scope>
    <source>
        <strain evidence="4 5">QZX222</strain>
    </source>
</reference>
<dbReference type="EMBL" id="QFFF01000001">
    <property type="protein sequence ID" value="PWG03596.1"/>
    <property type="molecule type" value="Genomic_DNA"/>
</dbReference>
<evidence type="ECO:0000256" key="1">
    <source>
        <dbReference type="ARBA" id="ARBA00008007"/>
    </source>
</evidence>
<feature type="domain" description="Phosphoribosyltransferase" evidence="2">
    <location>
        <begin position="186"/>
        <end position="240"/>
    </location>
</feature>
<dbReference type="SUPFAM" id="SSF53271">
    <property type="entry name" value="PRTase-like"/>
    <property type="match status" value="1"/>
</dbReference>
<accession>A0A2U2J5I5</accession>
<keyword evidence="5" id="KW-1185">Reference proteome</keyword>
<dbReference type="InterPro" id="IPR029057">
    <property type="entry name" value="PRTase-like"/>
</dbReference>
<dbReference type="PANTHER" id="PTHR47505:SF1">
    <property type="entry name" value="DNA UTILIZATION PROTEIN YHGH"/>
    <property type="match status" value="1"/>
</dbReference>
<dbReference type="InterPro" id="IPR044005">
    <property type="entry name" value="DZR_2"/>
</dbReference>
<sequence length="248" mass="27052">MQSAVTAARGAVRQILDFGLPPRCPGCGTVAEDVHRFCLHCWQQLHFLGEPCCARCGLPFDYDPGADAECAACLAEPPAFDRLRAAVAYGEIARRVVLKLKYSGRPGVAETLAHFMRRHVDGEDGDAILAPVPLHRWRIWKRGYNQAALIASALGRRTGLGTDLALIERVKATPRLKGKGRRERALVVRGAFRLGEKAKTRVKGRSVLLIDDVYTTGATANACAKALKRAGAARVNILCWARVVRSDD</sequence>
<name>A0A2U2J5I5_9SPHN</name>
<dbReference type="RefSeq" id="WP_109271735.1">
    <property type="nucleotide sequence ID" value="NZ_QFFF01000001.1"/>
</dbReference>
<protein>
    <submittedName>
        <fullName evidence="4">ComF family protein</fullName>
    </submittedName>
</protein>
<dbReference type="PANTHER" id="PTHR47505">
    <property type="entry name" value="DNA UTILIZATION PROTEIN YHGH"/>
    <property type="match status" value="1"/>
</dbReference>